<dbReference type="STRING" id="9258.ENSOANP00000014140"/>
<dbReference type="Ensembl" id="ENSOANT00000014143.2">
    <property type="protein sequence ID" value="ENSOANP00000014140.2"/>
    <property type="gene ID" value="ENSOANG00000008880.4"/>
</dbReference>
<evidence type="ECO:0000259" key="3">
    <source>
        <dbReference type="Pfam" id="PF18289"/>
    </source>
</evidence>
<reference evidence="4" key="2">
    <citation type="submission" date="2025-08" db="UniProtKB">
        <authorList>
            <consortium name="Ensembl"/>
        </authorList>
    </citation>
    <scope>IDENTIFICATION</scope>
    <source>
        <strain evidence="4">Glennie</strain>
    </source>
</reference>
<dbReference type="Bgee" id="ENSOANG00000008880">
    <property type="expression patterns" value="Expressed in testis and 7 other cell types or tissues"/>
</dbReference>
<accession>F7EV87</accession>
<dbReference type="Pfam" id="PF18289">
    <property type="entry name" value="HU-CCDC81_euk_2"/>
    <property type="match status" value="1"/>
</dbReference>
<feature type="compositionally biased region" description="Pro residues" evidence="1">
    <location>
        <begin position="267"/>
        <end position="276"/>
    </location>
</feature>
<proteinExistence type="predicted"/>
<dbReference type="InterPro" id="IPR028034">
    <property type="entry name" value="HU-CCDC81"/>
</dbReference>
<dbReference type="HOGENOM" id="CLU_020603_0_0_1"/>
<evidence type="ECO:0000313" key="4">
    <source>
        <dbReference type="Ensembl" id="ENSOANP00000014140.2"/>
    </source>
</evidence>
<dbReference type="KEGG" id="oaa:103170372"/>
<dbReference type="OrthoDB" id="125906at2759"/>
<feature type="domain" description="CCDC81 HU" evidence="3">
    <location>
        <begin position="102"/>
        <end position="176"/>
    </location>
</feature>
<gene>
    <name evidence="4" type="primary">CCDC81</name>
</gene>
<dbReference type="GeneID" id="103170372"/>
<dbReference type="OMA" id="QCEKYPR"/>
<evidence type="ECO:0000259" key="2">
    <source>
        <dbReference type="Pfam" id="PF14908"/>
    </source>
</evidence>
<feature type="domain" description="CCDC81 HU" evidence="2">
    <location>
        <begin position="11"/>
        <end position="92"/>
    </location>
</feature>
<dbReference type="Proteomes" id="UP000002279">
    <property type="component" value="Chromosome 20"/>
</dbReference>
<dbReference type="eggNOG" id="ENOG502QT76">
    <property type="taxonomic scope" value="Eukaryota"/>
</dbReference>
<sequence length="664" mass="75660">MLDITPQTLLESPGRVCPTLPSLTEDEIFSIWGSVSEFVEHQLGKQKGVRIPGFGTFTLQRQKIELGNRFLLLQRPVFILSEKFVQIHRLQQSKIHLTGEIPVAPLNFSTISLEGPFHRDVVEGCVRETLLFFSRSVATKQNVEFTFKGIGVLAIRGGKAKMKFYKEFLSAVDGSGNLMKALCNRPGTADSVVSGRDGPGASRPGSIITFPRIELKESEGKPATVTITEENEVGETDKMTPREPADDGTEGEKESASSKKLQARPAMSPPKVPPGNRPDEAEKPSAGERSSPAESPHRSPSPAAPEEETDSSPARAKTSAVPVCQDHLRAGQEMCYLCMQRAQRNVPVYLSEERKRKDTEEMRILQQYQALRDQEALHKHQMQSLAIREQNQKNAAYNLGIAEAIRSHRQEKPEFHKSFLFSRRPPSAPLNSQRRQEYARDLLTQLEEKRERDAKQRQNKAIMEHLEQAQLAEELAAQRAKYLRDKTEEARCYRRALHAQIKNRPAPLPPCEPNCAQPIFGKWSQSAEHVAEIRQRERDFYEHQLRAATECKRAALLSRLRDRRREVDMLQRSKNEYLADRDAELERMHRTHLDLQDHWGKSAEMKRQHDRDERAFERSTDEVFILDQCKKYHRCCRCKRGLGNCGSSNLWPLTKQLPGSRLLV</sequence>
<dbReference type="RefSeq" id="XP_028904049.1">
    <property type="nucleotide sequence ID" value="XM_029048216.2"/>
</dbReference>
<dbReference type="GO" id="GO:0005813">
    <property type="term" value="C:centrosome"/>
    <property type="evidence" value="ECO:0007669"/>
    <property type="project" value="Ensembl"/>
</dbReference>
<dbReference type="PANTHER" id="PTHR14362:SF2">
    <property type="entry name" value="COILED-COIL DOMAIN-CONTAINING PROTEIN 81"/>
    <property type="match status" value="1"/>
</dbReference>
<keyword evidence="5" id="KW-1185">Reference proteome</keyword>
<dbReference type="Pfam" id="PF14908">
    <property type="entry name" value="HU-CCDC81_euk_1"/>
    <property type="match status" value="1"/>
</dbReference>
<reference evidence="4" key="3">
    <citation type="submission" date="2025-09" db="UniProtKB">
        <authorList>
            <consortium name="Ensembl"/>
        </authorList>
    </citation>
    <scope>IDENTIFICATION</scope>
    <source>
        <strain evidence="4">Glennie</strain>
    </source>
</reference>
<dbReference type="GO" id="GO:0005815">
    <property type="term" value="C:microtubule organizing center"/>
    <property type="evidence" value="ECO:0000318"/>
    <property type="project" value="GO_Central"/>
</dbReference>
<organism evidence="4 5">
    <name type="scientific">Ornithorhynchus anatinus</name>
    <name type="common">Duckbill platypus</name>
    <dbReference type="NCBI Taxonomy" id="9258"/>
    <lineage>
        <taxon>Eukaryota</taxon>
        <taxon>Metazoa</taxon>
        <taxon>Chordata</taxon>
        <taxon>Craniata</taxon>
        <taxon>Vertebrata</taxon>
        <taxon>Euteleostomi</taxon>
        <taxon>Mammalia</taxon>
        <taxon>Monotremata</taxon>
        <taxon>Ornithorhynchidae</taxon>
        <taxon>Ornithorhynchus</taxon>
    </lineage>
</organism>
<dbReference type="GO" id="GO:0005886">
    <property type="term" value="C:plasma membrane"/>
    <property type="evidence" value="ECO:0007669"/>
    <property type="project" value="Ensembl"/>
</dbReference>
<protein>
    <submittedName>
        <fullName evidence="4">Coiled-coil domain containing 81</fullName>
    </submittedName>
</protein>
<dbReference type="CTD" id="60494"/>
<dbReference type="AlphaFoldDB" id="F7EV87"/>
<reference evidence="4 5" key="1">
    <citation type="journal article" date="2008" name="Nature">
        <title>Genome analysis of the platypus reveals unique signatures of evolution.</title>
        <authorList>
            <person name="Warren W.C."/>
            <person name="Hillier L.W."/>
            <person name="Marshall Graves J.A."/>
            <person name="Birney E."/>
            <person name="Ponting C.P."/>
            <person name="Grutzner F."/>
            <person name="Belov K."/>
            <person name="Miller W."/>
            <person name="Clarke L."/>
            <person name="Chinwalla A.T."/>
            <person name="Yang S.P."/>
            <person name="Heger A."/>
            <person name="Locke D.P."/>
            <person name="Miethke P."/>
            <person name="Waters P.D."/>
            <person name="Veyrunes F."/>
            <person name="Fulton L."/>
            <person name="Fulton B."/>
            <person name="Graves T."/>
            <person name="Wallis J."/>
            <person name="Puente X.S."/>
            <person name="Lopez-Otin C."/>
            <person name="Ordonez G.R."/>
            <person name="Eichler E.E."/>
            <person name="Chen L."/>
            <person name="Cheng Z."/>
            <person name="Deakin J.E."/>
            <person name="Alsop A."/>
            <person name="Thompson K."/>
            <person name="Kirby P."/>
            <person name="Papenfuss A.T."/>
            <person name="Wakefield M.J."/>
            <person name="Olender T."/>
            <person name="Lancet D."/>
            <person name="Huttley G.A."/>
            <person name="Smit A.F."/>
            <person name="Pask A."/>
            <person name="Temple-Smith P."/>
            <person name="Batzer M.A."/>
            <person name="Walker J.A."/>
            <person name="Konkel M.K."/>
            <person name="Harris R.S."/>
            <person name="Whittington C.M."/>
            <person name="Wong E.S."/>
            <person name="Gemmell N.J."/>
            <person name="Buschiazzo E."/>
            <person name="Vargas Jentzsch I.M."/>
            <person name="Merkel A."/>
            <person name="Schmitz J."/>
            <person name="Zemann A."/>
            <person name="Churakov G."/>
            <person name="Kriegs J.O."/>
            <person name="Brosius J."/>
            <person name="Murchison E.P."/>
            <person name="Sachidanandam R."/>
            <person name="Smith C."/>
            <person name="Hannon G.J."/>
            <person name="Tsend-Ayush E."/>
            <person name="McMillan D."/>
            <person name="Attenborough R."/>
            <person name="Rens W."/>
            <person name="Ferguson-Smith M."/>
            <person name="Lefevre C.M."/>
            <person name="Sharp J.A."/>
            <person name="Nicholas K.R."/>
            <person name="Ray D.A."/>
            <person name="Kube M."/>
            <person name="Reinhardt R."/>
            <person name="Pringle T.H."/>
            <person name="Taylor J."/>
            <person name="Jones R.C."/>
            <person name="Nixon B."/>
            <person name="Dacheux J.L."/>
            <person name="Niwa H."/>
            <person name="Sekita Y."/>
            <person name="Huang X."/>
            <person name="Stark A."/>
            <person name="Kheradpour P."/>
            <person name="Kellis M."/>
            <person name="Flicek P."/>
            <person name="Chen Y."/>
            <person name="Webber C."/>
            <person name="Hardison R."/>
            <person name="Nelson J."/>
            <person name="Hallsworth-Pepin K."/>
            <person name="Delehaunty K."/>
            <person name="Markovic C."/>
            <person name="Minx P."/>
            <person name="Feng Y."/>
            <person name="Kremitzki C."/>
            <person name="Mitreva M."/>
            <person name="Glasscock J."/>
            <person name="Wylie T."/>
            <person name="Wohldmann P."/>
            <person name="Thiru P."/>
            <person name="Nhan M.N."/>
            <person name="Pohl C.S."/>
            <person name="Smith S.M."/>
            <person name="Hou S."/>
            <person name="Nefedov M."/>
            <person name="de Jong P.J."/>
            <person name="Renfree M.B."/>
            <person name="Mardis E.R."/>
            <person name="Wilson R.K."/>
        </authorList>
    </citation>
    <scope>NUCLEOTIDE SEQUENCE [LARGE SCALE GENOMIC DNA]</scope>
    <source>
        <strain evidence="4 5">Glennie</strain>
    </source>
</reference>
<feature type="compositionally biased region" description="Basic and acidic residues" evidence="1">
    <location>
        <begin position="235"/>
        <end position="257"/>
    </location>
</feature>
<dbReference type="InterPro" id="IPR026295">
    <property type="entry name" value="CCD81"/>
</dbReference>
<dbReference type="PANTHER" id="PTHR14362">
    <property type="entry name" value="COILED-COIL DOMAIN-CONTAINING PROTEIN 81"/>
    <property type="match status" value="1"/>
</dbReference>
<dbReference type="GeneTree" id="ENSGT00390000011985"/>
<dbReference type="FunCoup" id="F7EV87">
    <property type="interactions" value="84"/>
</dbReference>
<feature type="compositionally biased region" description="Basic and acidic residues" evidence="1">
    <location>
        <begin position="277"/>
        <end position="286"/>
    </location>
</feature>
<dbReference type="InParanoid" id="F7EV87"/>
<dbReference type="InterPro" id="IPR040673">
    <property type="entry name" value="CCDC81_HU_dom_2"/>
</dbReference>
<evidence type="ECO:0000256" key="1">
    <source>
        <dbReference type="SAM" id="MobiDB-lite"/>
    </source>
</evidence>
<name>F7EV87_ORNAN</name>
<evidence type="ECO:0000313" key="5">
    <source>
        <dbReference type="Proteomes" id="UP000002279"/>
    </source>
</evidence>
<dbReference type="GO" id="GO:0036064">
    <property type="term" value="C:ciliary basal body"/>
    <property type="evidence" value="ECO:0007669"/>
    <property type="project" value="Ensembl"/>
</dbReference>
<feature type="region of interest" description="Disordered" evidence="1">
    <location>
        <begin position="187"/>
        <end position="320"/>
    </location>
</feature>